<evidence type="ECO:0000256" key="1">
    <source>
        <dbReference type="SAM" id="Phobius"/>
    </source>
</evidence>
<sequence>MSVTYSVTKNASSISLGDLDKDSPNVSDWIDFESKQLCALSTLDAMLVIFKLDKKNKIYLMCVSSPIIGLIVLSMTL</sequence>
<dbReference type="Proteomes" id="UP000276133">
    <property type="component" value="Unassembled WGS sequence"/>
</dbReference>
<gene>
    <name evidence="2" type="ORF">BpHYR1_050073</name>
</gene>
<accession>A0A3M7PPT4</accession>
<keyword evidence="1" id="KW-0472">Membrane</keyword>
<feature type="transmembrane region" description="Helical" evidence="1">
    <location>
        <begin position="58"/>
        <end position="76"/>
    </location>
</feature>
<evidence type="ECO:0000313" key="3">
    <source>
        <dbReference type="Proteomes" id="UP000276133"/>
    </source>
</evidence>
<dbReference type="AlphaFoldDB" id="A0A3M7PPT4"/>
<comment type="caution">
    <text evidence="2">The sequence shown here is derived from an EMBL/GenBank/DDBJ whole genome shotgun (WGS) entry which is preliminary data.</text>
</comment>
<proteinExistence type="predicted"/>
<reference evidence="2 3" key="1">
    <citation type="journal article" date="2018" name="Sci. Rep.">
        <title>Genomic signatures of local adaptation to the degree of environmental predictability in rotifers.</title>
        <authorList>
            <person name="Franch-Gras L."/>
            <person name="Hahn C."/>
            <person name="Garcia-Roger E.M."/>
            <person name="Carmona M.J."/>
            <person name="Serra M."/>
            <person name="Gomez A."/>
        </authorList>
    </citation>
    <scope>NUCLEOTIDE SEQUENCE [LARGE SCALE GENOMIC DNA]</scope>
    <source>
        <strain evidence="2">HYR1</strain>
    </source>
</reference>
<keyword evidence="1" id="KW-0812">Transmembrane</keyword>
<protein>
    <submittedName>
        <fullName evidence="2">Uncharacterized protein</fullName>
    </submittedName>
</protein>
<keyword evidence="3" id="KW-1185">Reference proteome</keyword>
<organism evidence="2 3">
    <name type="scientific">Brachionus plicatilis</name>
    <name type="common">Marine rotifer</name>
    <name type="synonym">Brachionus muelleri</name>
    <dbReference type="NCBI Taxonomy" id="10195"/>
    <lineage>
        <taxon>Eukaryota</taxon>
        <taxon>Metazoa</taxon>
        <taxon>Spiralia</taxon>
        <taxon>Gnathifera</taxon>
        <taxon>Rotifera</taxon>
        <taxon>Eurotatoria</taxon>
        <taxon>Monogononta</taxon>
        <taxon>Pseudotrocha</taxon>
        <taxon>Ploima</taxon>
        <taxon>Brachionidae</taxon>
        <taxon>Brachionus</taxon>
    </lineage>
</organism>
<dbReference type="EMBL" id="REGN01009612">
    <property type="protein sequence ID" value="RNA00801.1"/>
    <property type="molecule type" value="Genomic_DNA"/>
</dbReference>
<keyword evidence="1" id="KW-1133">Transmembrane helix</keyword>
<evidence type="ECO:0000313" key="2">
    <source>
        <dbReference type="EMBL" id="RNA00801.1"/>
    </source>
</evidence>
<name>A0A3M7PPT4_BRAPC</name>